<dbReference type="InterPro" id="IPR002194">
    <property type="entry name" value="Chaperonin_TCP-1_CS"/>
</dbReference>
<comment type="subcellular location">
    <subcellularLocation>
        <location evidence="1">Cytoplasm</location>
    </subcellularLocation>
</comment>
<evidence type="ECO:0000256" key="2">
    <source>
        <dbReference type="ARBA" id="ARBA00008020"/>
    </source>
</evidence>
<dbReference type="CDD" id="cd03342">
    <property type="entry name" value="TCP1_zeta"/>
    <property type="match status" value="1"/>
</dbReference>
<keyword evidence="4 7" id="KW-0547">Nucleotide-binding</keyword>
<dbReference type="InterPro" id="IPR002423">
    <property type="entry name" value="Cpn60/GroEL/TCP-1"/>
</dbReference>
<dbReference type="NCBIfam" id="TIGR02347">
    <property type="entry name" value="chap_CCT_zeta"/>
    <property type="match status" value="1"/>
</dbReference>
<comment type="similarity">
    <text evidence="2 7">Belongs to the TCP-1 chaperonin family.</text>
</comment>
<keyword evidence="9" id="KW-1185">Reference proteome</keyword>
<organism evidence="8 9">
    <name type="scientific">Pycnococcus provasolii</name>
    <dbReference type="NCBI Taxonomy" id="41880"/>
    <lineage>
        <taxon>Eukaryota</taxon>
        <taxon>Viridiplantae</taxon>
        <taxon>Chlorophyta</taxon>
        <taxon>Pseudoscourfieldiophyceae</taxon>
        <taxon>Pseudoscourfieldiales</taxon>
        <taxon>Pycnococcaceae</taxon>
        <taxon>Pycnococcus</taxon>
    </lineage>
</organism>
<dbReference type="EMBL" id="BNJQ01000005">
    <property type="protein sequence ID" value="GHP03330.1"/>
    <property type="molecule type" value="Genomic_DNA"/>
</dbReference>
<comment type="caution">
    <text evidence="8">The sequence shown here is derived from an EMBL/GenBank/DDBJ whole genome shotgun (WGS) entry which is preliminary data.</text>
</comment>
<gene>
    <name evidence="8" type="ORF">PPROV_000208500</name>
</gene>
<dbReference type="GO" id="GO:0005524">
    <property type="term" value="F:ATP binding"/>
    <property type="evidence" value="ECO:0007669"/>
    <property type="project" value="UniProtKB-KW"/>
</dbReference>
<dbReference type="SUPFAM" id="SSF54849">
    <property type="entry name" value="GroEL-intermediate domain like"/>
    <property type="match status" value="1"/>
</dbReference>
<evidence type="ECO:0000256" key="1">
    <source>
        <dbReference type="ARBA" id="ARBA00004496"/>
    </source>
</evidence>
<protein>
    <submittedName>
        <fullName evidence="8">T-complex protein 1 subunit zeta</fullName>
    </submittedName>
</protein>
<evidence type="ECO:0000256" key="6">
    <source>
        <dbReference type="ARBA" id="ARBA00023186"/>
    </source>
</evidence>
<dbReference type="GO" id="GO:0140662">
    <property type="term" value="F:ATP-dependent protein folding chaperone"/>
    <property type="evidence" value="ECO:0007669"/>
    <property type="project" value="InterPro"/>
</dbReference>
<evidence type="ECO:0000256" key="3">
    <source>
        <dbReference type="ARBA" id="ARBA00022490"/>
    </source>
</evidence>
<dbReference type="InterPro" id="IPR027410">
    <property type="entry name" value="TCP-1-like_intermed_sf"/>
</dbReference>
<dbReference type="Pfam" id="PF00118">
    <property type="entry name" value="Cpn60_TCP1"/>
    <property type="match status" value="1"/>
</dbReference>
<dbReference type="GO" id="GO:0005737">
    <property type="term" value="C:cytoplasm"/>
    <property type="evidence" value="ECO:0007669"/>
    <property type="project" value="UniProtKB-SubCell"/>
</dbReference>
<dbReference type="SUPFAM" id="SSF48592">
    <property type="entry name" value="GroEL equatorial domain-like"/>
    <property type="match status" value="1"/>
</dbReference>
<dbReference type="InterPro" id="IPR012722">
    <property type="entry name" value="Chap_CCT_zeta"/>
</dbReference>
<dbReference type="Gene3D" id="1.10.560.10">
    <property type="entry name" value="GroEL-like equatorial domain"/>
    <property type="match status" value="1"/>
</dbReference>
<dbReference type="PROSITE" id="PS00995">
    <property type="entry name" value="TCP1_3"/>
    <property type="match status" value="1"/>
</dbReference>
<keyword evidence="3" id="KW-0963">Cytoplasm</keyword>
<keyword evidence="6 7" id="KW-0143">Chaperone</keyword>
<sequence length="473" mass="52204">MQIQNPTAVMIARTAVAQDDVTGDGTTSTVLLIGELMKQAERYLNEGVHSRVLCDGFEVAKKCALEYLESVKRPINATTDGPADAVDRESLLCVARTSLRTKVHEKLADMLAPIVTDACLCVRQPGMPLDLYMIETLYMRQKLDMDTSLVKGLVLDHGSRHPDMKQHARNCWILTCNISLEYEKSEVNSGFFYSNADQREKLAKAERKYTDDRVEKVIELKRKVCTDPDMNFVVINQKGIDPFSLDMLAKEGIIALRRAKKRNMERLVLACGGRAINSVEELQPEVLGYAGLVYEHELGDDKFTFVEETRNPQSCTVLVKGSNDYVIAQTKEAIRDGLRAVKNVFDDGAVVSGAGCFEIGCERYIMEKGRKMASGKAKLGVEAFATAMLVVPKALCDNSGLDAQECVIKAQEAHEAGVASGIDLVSGEPMDPTVTGVYDNFKVKQQILFSAPVIASQLLLVDEVIRAGHNMRK</sequence>
<dbReference type="AlphaFoldDB" id="A0A830HBR0"/>
<dbReference type="GO" id="GO:0051082">
    <property type="term" value="F:unfolded protein binding"/>
    <property type="evidence" value="ECO:0007669"/>
    <property type="project" value="InterPro"/>
</dbReference>
<dbReference type="Gene3D" id="3.50.7.10">
    <property type="entry name" value="GroEL"/>
    <property type="match status" value="1"/>
</dbReference>
<dbReference type="FunFam" id="3.50.7.10:FF:000004">
    <property type="entry name" value="T-complex protein 1 subunit zeta"/>
    <property type="match status" value="1"/>
</dbReference>
<dbReference type="InterPro" id="IPR027413">
    <property type="entry name" value="GROEL-like_equatorial_sf"/>
</dbReference>
<proteinExistence type="inferred from homology"/>
<evidence type="ECO:0000313" key="8">
    <source>
        <dbReference type="EMBL" id="GHP03330.1"/>
    </source>
</evidence>
<dbReference type="Gene3D" id="3.30.260.10">
    <property type="entry name" value="TCP-1-like chaperonin intermediate domain"/>
    <property type="match status" value="1"/>
</dbReference>
<dbReference type="PRINTS" id="PR00304">
    <property type="entry name" value="TCOMPLEXTCP1"/>
</dbReference>
<dbReference type="PANTHER" id="PTHR11353">
    <property type="entry name" value="CHAPERONIN"/>
    <property type="match status" value="1"/>
</dbReference>
<evidence type="ECO:0000256" key="5">
    <source>
        <dbReference type="ARBA" id="ARBA00022840"/>
    </source>
</evidence>
<dbReference type="InterPro" id="IPR027409">
    <property type="entry name" value="GroEL-like_apical_dom_sf"/>
</dbReference>
<evidence type="ECO:0000256" key="7">
    <source>
        <dbReference type="RuleBase" id="RU004187"/>
    </source>
</evidence>
<dbReference type="OrthoDB" id="10052040at2759"/>
<dbReference type="InterPro" id="IPR017998">
    <property type="entry name" value="Chaperone_TCP-1"/>
</dbReference>
<evidence type="ECO:0000313" key="9">
    <source>
        <dbReference type="Proteomes" id="UP000660262"/>
    </source>
</evidence>
<name>A0A830HBR0_9CHLO</name>
<dbReference type="SUPFAM" id="SSF52029">
    <property type="entry name" value="GroEL apical domain-like"/>
    <property type="match status" value="1"/>
</dbReference>
<evidence type="ECO:0000256" key="4">
    <source>
        <dbReference type="ARBA" id="ARBA00022741"/>
    </source>
</evidence>
<dbReference type="GO" id="GO:0016887">
    <property type="term" value="F:ATP hydrolysis activity"/>
    <property type="evidence" value="ECO:0007669"/>
    <property type="project" value="InterPro"/>
</dbReference>
<keyword evidence="5 7" id="KW-0067">ATP-binding</keyword>
<accession>A0A830HBR0</accession>
<reference evidence="8" key="1">
    <citation type="submission" date="2020-10" db="EMBL/GenBank/DDBJ databases">
        <title>Unveiling of a novel bifunctional photoreceptor, Dualchrome1, isolated from a cosmopolitan green alga.</title>
        <authorList>
            <person name="Suzuki S."/>
            <person name="Kawachi M."/>
        </authorList>
    </citation>
    <scope>NUCLEOTIDE SEQUENCE</scope>
    <source>
        <strain evidence="8">NIES 2893</strain>
    </source>
</reference>
<dbReference type="Proteomes" id="UP000660262">
    <property type="component" value="Unassembled WGS sequence"/>
</dbReference>